<dbReference type="GO" id="GO:0003677">
    <property type="term" value="F:DNA binding"/>
    <property type="evidence" value="ECO:0007669"/>
    <property type="project" value="UniProtKB-KW"/>
</dbReference>
<dbReference type="RefSeq" id="WP_075049817.1">
    <property type="nucleotide sequence ID" value="NZ_CP006867.1"/>
</dbReference>
<sequence length="156" mass="17533">MKLETSGRDLGYDSNQSSQPEIVKVISECIEKLKELHENYSNKRFTPQELKDKLSEIRPKMELLTSKWVPDILYALLLSGGMGFNELKHTLGMSSRVLSDKLQELVKNGLVVKEEVDGPGTKRVKYRLTSVGKEVVFSLTPFLLGIYLAGNEGCKN</sequence>
<keyword evidence="6" id="KW-1185">Reference proteome</keyword>
<evidence type="ECO:0000313" key="6">
    <source>
        <dbReference type="Proteomes" id="UP000060778"/>
    </source>
</evidence>
<dbReference type="AlphaFoldDB" id="A0A0U3F2I0"/>
<keyword evidence="3" id="KW-0804">Transcription</keyword>
<feature type="domain" description="HTH hxlR-type" evidence="4">
    <location>
        <begin position="55"/>
        <end position="154"/>
    </location>
</feature>
<evidence type="ECO:0000313" key="5">
    <source>
        <dbReference type="EMBL" id="ALU11749.1"/>
    </source>
</evidence>
<dbReference type="InterPro" id="IPR036388">
    <property type="entry name" value="WH-like_DNA-bd_sf"/>
</dbReference>
<keyword evidence="2" id="KW-0238">DNA-binding</keyword>
<dbReference type="EMBL" id="CP006867">
    <property type="protein sequence ID" value="ALU11749.1"/>
    <property type="molecule type" value="Genomic_DNA"/>
</dbReference>
<dbReference type="PROSITE" id="PS51118">
    <property type="entry name" value="HTH_HXLR"/>
    <property type="match status" value="1"/>
</dbReference>
<dbReference type="GeneID" id="30680260"/>
<protein>
    <submittedName>
        <fullName evidence="5">HxlR family transcriptional regulator</fullName>
    </submittedName>
</protein>
<dbReference type="PANTHER" id="PTHR33204">
    <property type="entry name" value="TRANSCRIPTIONAL REGULATOR, MARR FAMILY"/>
    <property type="match status" value="1"/>
</dbReference>
<name>A0A0U3F2I0_9CREN</name>
<organism evidence="5 6">
    <name type="scientific">Ignicoccus islandicus DSM 13165</name>
    <dbReference type="NCBI Taxonomy" id="940295"/>
    <lineage>
        <taxon>Archaea</taxon>
        <taxon>Thermoproteota</taxon>
        <taxon>Thermoprotei</taxon>
        <taxon>Desulfurococcales</taxon>
        <taxon>Desulfurococcaceae</taxon>
        <taxon>Ignicoccus</taxon>
    </lineage>
</organism>
<dbReference type="PANTHER" id="PTHR33204:SF18">
    <property type="entry name" value="TRANSCRIPTIONAL REGULATORY PROTEIN"/>
    <property type="match status" value="1"/>
</dbReference>
<accession>A0A0U3F2I0</accession>
<dbReference type="KEGG" id="iis:EYM_04340"/>
<dbReference type="Pfam" id="PF01638">
    <property type="entry name" value="HxlR"/>
    <property type="match status" value="1"/>
</dbReference>
<gene>
    <name evidence="5" type="ORF">EYM_04340</name>
</gene>
<dbReference type="SUPFAM" id="SSF46785">
    <property type="entry name" value="Winged helix' DNA-binding domain"/>
    <property type="match status" value="1"/>
</dbReference>
<evidence type="ECO:0000259" key="4">
    <source>
        <dbReference type="PROSITE" id="PS51118"/>
    </source>
</evidence>
<dbReference type="InterPro" id="IPR036390">
    <property type="entry name" value="WH_DNA-bd_sf"/>
</dbReference>
<dbReference type="InterPro" id="IPR002577">
    <property type="entry name" value="HTH_HxlR"/>
</dbReference>
<reference evidence="5 6" key="1">
    <citation type="submission" date="2013-11" db="EMBL/GenBank/DDBJ databases">
        <title>Comparative genomics of Ignicoccus.</title>
        <authorList>
            <person name="Podar M."/>
        </authorList>
    </citation>
    <scope>NUCLEOTIDE SEQUENCE [LARGE SCALE GENOMIC DNA]</scope>
    <source>
        <strain evidence="5 6">DSM 13165</strain>
    </source>
</reference>
<dbReference type="Proteomes" id="UP000060778">
    <property type="component" value="Chromosome"/>
</dbReference>
<evidence type="ECO:0000256" key="3">
    <source>
        <dbReference type="ARBA" id="ARBA00023163"/>
    </source>
</evidence>
<keyword evidence="1" id="KW-0805">Transcription regulation</keyword>
<dbReference type="OrthoDB" id="10490at2157"/>
<evidence type="ECO:0000256" key="2">
    <source>
        <dbReference type="ARBA" id="ARBA00023125"/>
    </source>
</evidence>
<dbReference type="STRING" id="940295.EYM_04340"/>
<evidence type="ECO:0000256" key="1">
    <source>
        <dbReference type="ARBA" id="ARBA00023015"/>
    </source>
</evidence>
<proteinExistence type="predicted"/>
<dbReference type="Gene3D" id="1.10.10.10">
    <property type="entry name" value="Winged helix-like DNA-binding domain superfamily/Winged helix DNA-binding domain"/>
    <property type="match status" value="1"/>
</dbReference>